<comment type="caution">
    <text evidence="7">The sequence shown here is derived from an EMBL/GenBank/DDBJ whole genome shotgun (WGS) entry which is preliminary data.</text>
</comment>
<dbReference type="Pfam" id="PF26616">
    <property type="entry name" value="CorA-like"/>
    <property type="match status" value="1"/>
</dbReference>
<dbReference type="InterPro" id="IPR045863">
    <property type="entry name" value="CorA_TM1_TM2"/>
</dbReference>
<evidence type="ECO:0000313" key="7">
    <source>
        <dbReference type="EMBL" id="CAF9911789.1"/>
    </source>
</evidence>
<evidence type="ECO:0000256" key="5">
    <source>
        <dbReference type="SAM" id="Phobius"/>
    </source>
</evidence>
<name>A0A8H3EUR6_9LECA</name>
<gene>
    <name evidence="7" type="ORF">HETSPECPRED_000445</name>
</gene>
<evidence type="ECO:0000313" key="8">
    <source>
        <dbReference type="Proteomes" id="UP000664521"/>
    </source>
</evidence>
<dbReference type="GO" id="GO:0046873">
    <property type="term" value="F:metal ion transmembrane transporter activity"/>
    <property type="evidence" value="ECO:0007669"/>
    <property type="project" value="InterPro"/>
</dbReference>
<comment type="subcellular location">
    <subcellularLocation>
        <location evidence="1">Membrane</location>
        <topology evidence="1">Multi-pass membrane protein</topology>
    </subcellularLocation>
</comment>
<proteinExistence type="predicted"/>
<dbReference type="GO" id="GO:0016020">
    <property type="term" value="C:membrane"/>
    <property type="evidence" value="ECO:0007669"/>
    <property type="project" value="UniProtKB-SubCell"/>
</dbReference>
<sequence length="483" mass="55083">MSIALQNLTQLDKSHQDQQEYLGWEHYPIDLPHVNPITTSARVCDDLLTSLSSKLFCDELKVRTIDIIETNNGDIQCKTSLHTEANSMATMLGQKNTELPRIRIISLHSGNSKLPLRIPESWMRKTMTRYRVDPTFLPVLFSFGAEPNLAESGASNIASISAEDLSRKLSYQIRYTEENKRSSVRPWSLRQTGVYHHHSLNPQFDLFIFIHPKEDSLVEESLMSLSESTAASQASLKAICENPFRIHMLLFSSYLDNWRWYFRYLDEEFEGMNDEALTLDLKTTAAASLSFDKVQSLRDLHDRAISLTAHCKGTKSVLLALEEVEEANFKGAYTLQPFQSLLSGHNESLEVLGNRIRNAIDLLAYALDLQNQETAAKINDHISELTEETTDHSATVTWITLLTLFYLPGSFVSTLYGMNFFYFNPRTSKLVIAKDFWIFVVTWLPLALLTFLGYGALVLRHRPRNKLSWPRHGKALSRVSRNV</sequence>
<dbReference type="EMBL" id="CAJPDS010000010">
    <property type="protein sequence ID" value="CAF9911789.1"/>
    <property type="molecule type" value="Genomic_DNA"/>
</dbReference>
<keyword evidence="2 5" id="KW-0812">Transmembrane</keyword>
<protein>
    <recommendedName>
        <fullName evidence="6">CorA-like transporter domain-containing protein</fullName>
    </recommendedName>
</protein>
<keyword evidence="3 5" id="KW-1133">Transmembrane helix</keyword>
<keyword evidence="8" id="KW-1185">Reference proteome</keyword>
<evidence type="ECO:0000256" key="4">
    <source>
        <dbReference type="ARBA" id="ARBA00023136"/>
    </source>
</evidence>
<dbReference type="OrthoDB" id="5396681at2759"/>
<feature type="domain" description="CorA-like transporter" evidence="6">
    <location>
        <begin position="23"/>
        <end position="276"/>
    </location>
</feature>
<dbReference type="AlphaFoldDB" id="A0A8H3EUR6"/>
<accession>A0A8H3EUR6</accession>
<evidence type="ECO:0000256" key="3">
    <source>
        <dbReference type="ARBA" id="ARBA00022989"/>
    </source>
</evidence>
<dbReference type="Proteomes" id="UP000664521">
    <property type="component" value="Unassembled WGS sequence"/>
</dbReference>
<evidence type="ECO:0000256" key="1">
    <source>
        <dbReference type="ARBA" id="ARBA00004141"/>
    </source>
</evidence>
<dbReference type="SUPFAM" id="SSF144083">
    <property type="entry name" value="Magnesium transport protein CorA, transmembrane region"/>
    <property type="match status" value="1"/>
</dbReference>
<keyword evidence="4 5" id="KW-0472">Membrane</keyword>
<evidence type="ECO:0000259" key="6">
    <source>
        <dbReference type="Pfam" id="PF26616"/>
    </source>
</evidence>
<dbReference type="Gene3D" id="1.20.58.340">
    <property type="entry name" value="Magnesium transport protein CorA, transmembrane region"/>
    <property type="match status" value="1"/>
</dbReference>
<feature type="transmembrane region" description="Helical" evidence="5">
    <location>
        <begin position="396"/>
        <end position="416"/>
    </location>
</feature>
<reference evidence="7" key="1">
    <citation type="submission" date="2021-03" db="EMBL/GenBank/DDBJ databases">
        <authorList>
            <person name="Tagirdzhanova G."/>
        </authorList>
    </citation>
    <scope>NUCLEOTIDE SEQUENCE</scope>
</reference>
<feature type="transmembrane region" description="Helical" evidence="5">
    <location>
        <begin position="436"/>
        <end position="459"/>
    </location>
</feature>
<evidence type="ECO:0000256" key="2">
    <source>
        <dbReference type="ARBA" id="ARBA00022692"/>
    </source>
</evidence>
<dbReference type="InterPro" id="IPR058257">
    <property type="entry name" value="CorA-like_dom"/>
</dbReference>
<organism evidence="7 8">
    <name type="scientific">Heterodermia speciosa</name>
    <dbReference type="NCBI Taxonomy" id="116794"/>
    <lineage>
        <taxon>Eukaryota</taxon>
        <taxon>Fungi</taxon>
        <taxon>Dikarya</taxon>
        <taxon>Ascomycota</taxon>
        <taxon>Pezizomycotina</taxon>
        <taxon>Lecanoromycetes</taxon>
        <taxon>OSLEUM clade</taxon>
        <taxon>Lecanoromycetidae</taxon>
        <taxon>Caliciales</taxon>
        <taxon>Physciaceae</taxon>
        <taxon>Heterodermia</taxon>
    </lineage>
</organism>